<dbReference type="PRINTS" id="PR01021">
    <property type="entry name" value="OMPADOMAIN"/>
</dbReference>
<reference evidence="6" key="1">
    <citation type="journal article" date="2018" name="Genome Biol.">
        <title>SKESA: strategic k-mer extension for scrupulous assemblies.</title>
        <authorList>
            <person name="Souvorov A."/>
            <person name="Agarwala R."/>
            <person name="Lipman D.J."/>
        </authorList>
    </citation>
    <scope>NUCLEOTIDE SEQUENCE</scope>
    <source>
        <strain evidence="6">BCW_3452</strain>
    </source>
</reference>
<keyword evidence="2 4" id="KW-0472">Membrane</keyword>
<comment type="subcellular location">
    <subcellularLocation>
        <location evidence="1">Cell outer membrane</location>
    </subcellularLocation>
</comment>
<dbReference type="PROSITE" id="PS51123">
    <property type="entry name" value="OMPA_2"/>
    <property type="match status" value="1"/>
</dbReference>
<evidence type="ECO:0000259" key="5">
    <source>
        <dbReference type="PROSITE" id="PS51123"/>
    </source>
</evidence>
<evidence type="ECO:0000256" key="4">
    <source>
        <dbReference type="PROSITE-ProRule" id="PRU00473"/>
    </source>
</evidence>
<keyword evidence="3" id="KW-0998">Cell outer membrane</keyword>
<dbReference type="EMBL" id="DACRBY010000017">
    <property type="protein sequence ID" value="HAS8541005.1"/>
    <property type="molecule type" value="Genomic_DNA"/>
</dbReference>
<organism evidence="6">
    <name type="scientific">Vibrio vulnificus</name>
    <dbReference type="NCBI Taxonomy" id="672"/>
    <lineage>
        <taxon>Bacteria</taxon>
        <taxon>Pseudomonadati</taxon>
        <taxon>Pseudomonadota</taxon>
        <taxon>Gammaproteobacteria</taxon>
        <taxon>Vibrionales</taxon>
        <taxon>Vibrionaceae</taxon>
        <taxon>Vibrio</taxon>
    </lineage>
</organism>
<dbReference type="InterPro" id="IPR050330">
    <property type="entry name" value="Bact_OuterMem_StrucFunc"/>
</dbReference>
<comment type="caution">
    <text evidence="6">The sequence shown here is derived from an EMBL/GenBank/DDBJ whole genome shotgun (WGS) entry which is preliminary data.</text>
</comment>
<feature type="domain" description="OmpA-like" evidence="5">
    <location>
        <begin position="70"/>
        <end position="183"/>
    </location>
</feature>
<dbReference type="InterPro" id="IPR036737">
    <property type="entry name" value="OmpA-like_sf"/>
</dbReference>
<dbReference type="Gene3D" id="3.30.1330.60">
    <property type="entry name" value="OmpA-like domain"/>
    <property type="match status" value="1"/>
</dbReference>
<dbReference type="AlphaFoldDB" id="A0A8H9N1D1"/>
<sequence>MLLLAAMTGCQTTQNEIYQEVTPQSIDDLFSVTTTEQVESFEQTKENILAEHISGYTASEFIRELGEKNVDLSALDDTLVQFDFDSYSLSQNAKTTIEKHVALLRNEPLLKVILEGHTDAMGDRAYNLKLGERRAMAVLRYAEELGANAEQFEVISYGEEKLLNNGKSADDHKANRRAVFSYN</sequence>
<dbReference type="Pfam" id="PF00691">
    <property type="entry name" value="OmpA"/>
    <property type="match status" value="1"/>
</dbReference>
<dbReference type="GO" id="GO:0009279">
    <property type="term" value="C:cell outer membrane"/>
    <property type="evidence" value="ECO:0007669"/>
    <property type="project" value="UniProtKB-SubCell"/>
</dbReference>
<protein>
    <recommendedName>
        <fullName evidence="5">OmpA-like domain-containing protein</fullName>
    </recommendedName>
</protein>
<dbReference type="InterPro" id="IPR006664">
    <property type="entry name" value="OMP_bac"/>
</dbReference>
<dbReference type="SUPFAM" id="SSF103088">
    <property type="entry name" value="OmpA-like"/>
    <property type="match status" value="1"/>
</dbReference>
<accession>A0A8H9N1D1</accession>
<dbReference type="PANTHER" id="PTHR30329">
    <property type="entry name" value="STATOR ELEMENT OF FLAGELLAR MOTOR COMPLEX"/>
    <property type="match status" value="1"/>
</dbReference>
<gene>
    <name evidence="6" type="ORF">I7730_14535</name>
</gene>
<dbReference type="InterPro" id="IPR006665">
    <property type="entry name" value="OmpA-like"/>
</dbReference>
<evidence type="ECO:0000256" key="1">
    <source>
        <dbReference type="ARBA" id="ARBA00004442"/>
    </source>
</evidence>
<evidence type="ECO:0000313" key="6">
    <source>
        <dbReference type="EMBL" id="HAS8541005.1"/>
    </source>
</evidence>
<proteinExistence type="predicted"/>
<dbReference type="PANTHER" id="PTHR30329:SF21">
    <property type="entry name" value="LIPOPROTEIN YIAD-RELATED"/>
    <property type="match status" value="1"/>
</dbReference>
<reference evidence="6" key="2">
    <citation type="submission" date="2019-01" db="EMBL/GenBank/DDBJ databases">
        <authorList>
            <consortium name="NCBI Pathogen Detection Project"/>
        </authorList>
    </citation>
    <scope>NUCLEOTIDE SEQUENCE</scope>
    <source>
        <strain evidence="6">BCW_3452</strain>
    </source>
</reference>
<dbReference type="Proteomes" id="UP000863257">
    <property type="component" value="Unassembled WGS sequence"/>
</dbReference>
<evidence type="ECO:0000256" key="3">
    <source>
        <dbReference type="ARBA" id="ARBA00023237"/>
    </source>
</evidence>
<dbReference type="CDD" id="cd07185">
    <property type="entry name" value="OmpA_C-like"/>
    <property type="match status" value="1"/>
</dbReference>
<evidence type="ECO:0000256" key="2">
    <source>
        <dbReference type="ARBA" id="ARBA00023136"/>
    </source>
</evidence>
<name>A0A8H9N1D1_VIBVL</name>